<dbReference type="Pfam" id="PF16197">
    <property type="entry name" value="KAsynt_C_assoc"/>
    <property type="match status" value="1"/>
</dbReference>
<dbReference type="InterPro" id="IPR020841">
    <property type="entry name" value="PKS_Beta-ketoAc_synthase_dom"/>
</dbReference>
<dbReference type="Gene3D" id="3.30.70.250">
    <property type="entry name" value="Malonyl-CoA ACP transacylase, ACP-binding"/>
    <property type="match status" value="1"/>
</dbReference>
<dbReference type="Proteomes" id="UP001596220">
    <property type="component" value="Unassembled WGS sequence"/>
</dbReference>
<dbReference type="SUPFAM" id="SSF55048">
    <property type="entry name" value="Probable ACP-binding domain of malonyl-CoA ACP transacylase"/>
    <property type="match status" value="1"/>
</dbReference>
<dbReference type="InterPro" id="IPR020806">
    <property type="entry name" value="PKS_PP-bd"/>
</dbReference>
<dbReference type="PANTHER" id="PTHR43775">
    <property type="entry name" value="FATTY ACID SYNTHASE"/>
    <property type="match status" value="1"/>
</dbReference>
<protein>
    <submittedName>
        <fullName evidence="7">Type I polyketide synthase</fullName>
    </submittedName>
</protein>
<evidence type="ECO:0000313" key="7">
    <source>
        <dbReference type="EMBL" id="MFC6094573.1"/>
    </source>
</evidence>
<dbReference type="InterPro" id="IPR014043">
    <property type="entry name" value="Acyl_transferase_dom"/>
</dbReference>
<dbReference type="InterPro" id="IPR029058">
    <property type="entry name" value="AB_hydrolase_fold"/>
</dbReference>
<dbReference type="InterPro" id="IPR032821">
    <property type="entry name" value="PKS_assoc"/>
</dbReference>
<dbReference type="Gene3D" id="3.40.50.1820">
    <property type="entry name" value="alpha/beta hydrolase"/>
    <property type="match status" value="1"/>
</dbReference>
<gene>
    <name evidence="7" type="ORF">ACFP3R_35355</name>
</gene>
<dbReference type="PROSITE" id="PS50075">
    <property type="entry name" value="CARRIER"/>
    <property type="match status" value="1"/>
</dbReference>
<sequence length="1094" mass="112226">MSAAHDQAGHDAGFDGSGLDGSGLDGSGLDGPDSDGPGFDDTGYQIAVIGMAGRFPGAPDVDALWRNVLAGVDSVTRTVDEEGRTGGYGVLEGAAGFDAGFFGLTPREALITDPQHRVFLECAHHALEDAGYDPAAYGGAIGLFAGGGTTGYLAALQAARAELPMVDAWQLRMATAPDFLTTRVAHKLGLRGPVCTVQSACSTSLVAIHVAAQALLAGDCDIALAGGATVHVPPPAGTYVEGGILAADGHTRAFDADATGTVGGSAAALVVLKPLADALADGDRVHAVLRGTGVANDGGDKIGFTAPGVAGQVRAIRAALDSAEVDAGSVGYVEAHGTGTPLGDPIEVLALTRAFRADTDRTGFCALGSLKTNIGHTDAAAGVAGFIKAVLAVRDGVLPPSLHFTTPNPQIDFASSPFEVRTEAGPWPAGGPRRAGVNALGIGGTNAHAVVEQPPEVAAPPAPERPGHLVVLSARTPAALDELARRTADRLDAAAPAGAALANAALAGAAPATTGPADTGLADTGLADTGLADTGLADIGLADIGLADLAWTSQLGRRAWPHRRFVVAESAAEAARVLRSGEHDRVVPSTAKAEDKPVVFTFPGQGGQHVGMAAQLHHHEPVFRAAFDECARHSGLDLASVLRPDPAGRDAAVASLDTIRFGQPAVFAVEYALAKLWESWGVRPARVVGHSLGAFAAACVAGVMAVDEAAALVAERGRLLQGLPEGRMAAVRLPEERVRELLPPGLDLGAVNGPDQCTATGPAELVERFAERLRERGFDARVLRIATAGHSSLVDPITDRFRELVAGIRLSPPTTPVVSDSTGRVLTDAEACDPDYWTAHLRRPVRFGDALEVLLADRDSVLLEVGPGTTLTALARRHPAWSARHVAVNSLPHAAEGTPDRISVLTAAGRLWSAGVPVDFARLHDAPRRRAALPLYPFEHTAFLVEPARARDDEPAARVRIERGEATANGATANGATATPAGATTSATAATADATTAGTTPAATPATGADEDPVRSAVVTAFRDLLGLPEVDPHDGFFDLGGDSLLATQLAKWLRERFEVPVSAKEIFTAPTPTQLTALLRGRTTAARAAGGNS</sequence>
<organism evidence="7 8">
    <name type="scientific">Saccharothrix lopnurensis</name>
    <dbReference type="NCBI Taxonomy" id="1670621"/>
    <lineage>
        <taxon>Bacteria</taxon>
        <taxon>Bacillati</taxon>
        <taxon>Actinomycetota</taxon>
        <taxon>Actinomycetes</taxon>
        <taxon>Pseudonocardiales</taxon>
        <taxon>Pseudonocardiaceae</taxon>
        <taxon>Saccharothrix</taxon>
    </lineage>
</organism>
<dbReference type="InterPro" id="IPR006162">
    <property type="entry name" value="Ppantetheine_attach_site"/>
</dbReference>
<feature type="compositionally biased region" description="Gly residues" evidence="4">
    <location>
        <begin position="15"/>
        <end position="29"/>
    </location>
</feature>
<dbReference type="SUPFAM" id="SSF47336">
    <property type="entry name" value="ACP-like"/>
    <property type="match status" value="1"/>
</dbReference>
<evidence type="ECO:0000256" key="3">
    <source>
        <dbReference type="ARBA" id="ARBA00022679"/>
    </source>
</evidence>
<keyword evidence="2" id="KW-0597">Phosphoprotein</keyword>
<feature type="region of interest" description="Disordered" evidence="4">
    <location>
        <begin position="1"/>
        <end position="37"/>
    </location>
</feature>
<dbReference type="InterPro" id="IPR009081">
    <property type="entry name" value="PP-bd_ACP"/>
</dbReference>
<comment type="caution">
    <text evidence="7">The sequence shown here is derived from an EMBL/GenBank/DDBJ whole genome shotgun (WGS) entry which is preliminary data.</text>
</comment>
<dbReference type="PROSITE" id="PS00012">
    <property type="entry name" value="PHOSPHOPANTETHEINE"/>
    <property type="match status" value="1"/>
</dbReference>
<dbReference type="PANTHER" id="PTHR43775:SF37">
    <property type="entry name" value="SI:DKEY-61P9.11"/>
    <property type="match status" value="1"/>
</dbReference>
<keyword evidence="8" id="KW-1185">Reference proteome</keyword>
<dbReference type="Pfam" id="PF22621">
    <property type="entry name" value="CurL-like_PKS_C"/>
    <property type="match status" value="1"/>
</dbReference>
<dbReference type="RefSeq" id="WP_380642955.1">
    <property type="nucleotide sequence ID" value="NZ_JBHSQO010000067.1"/>
</dbReference>
<dbReference type="InterPro" id="IPR050091">
    <property type="entry name" value="PKS_NRPS_Biosynth_Enz"/>
</dbReference>
<dbReference type="InterPro" id="IPR036736">
    <property type="entry name" value="ACP-like_sf"/>
</dbReference>
<dbReference type="SUPFAM" id="SSF52151">
    <property type="entry name" value="FabD/lysophospholipase-like"/>
    <property type="match status" value="1"/>
</dbReference>
<name>A0ABW1PG12_9PSEU</name>
<dbReference type="PROSITE" id="PS52004">
    <property type="entry name" value="KS3_2"/>
    <property type="match status" value="1"/>
</dbReference>
<accession>A0ABW1PG12</accession>
<dbReference type="SMART" id="SM00825">
    <property type="entry name" value="PKS_KS"/>
    <property type="match status" value="1"/>
</dbReference>
<dbReference type="SUPFAM" id="SSF53901">
    <property type="entry name" value="Thiolase-like"/>
    <property type="match status" value="1"/>
</dbReference>
<dbReference type="Gene3D" id="3.40.47.10">
    <property type="match status" value="1"/>
</dbReference>
<feature type="domain" description="Carrier" evidence="5">
    <location>
        <begin position="1009"/>
        <end position="1084"/>
    </location>
</feature>
<evidence type="ECO:0000259" key="6">
    <source>
        <dbReference type="PROSITE" id="PS52004"/>
    </source>
</evidence>
<dbReference type="InterPro" id="IPR016039">
    <property type="entry name" value="Thiolase-like"/>
</dbReference>
<evidence type="ECO:0000256" key="2">
    <source>
        <dbReference type="ARBA" id="ARBA00022553"/>
    </source>
</evidence>
<keyword evidence="1" id="KW-0596">Phosphopantetheine</keyword>
<dbReference type="Pfam" id="PF00550">
    <property type="entry name" value="PP-binding"/>
    <property type="match status" value="1"/>
</dbReference>
<dbReference type="Gene3D" id="3.30.70.3290">
    <property type="match status" value="1"/>
</dbReference>
<dbReference type="SMART" id="SM00823">
    <property type="entry name" value="PKS_PP"/>
    <property type="match status" value="1"/>
</dbReference>
<keyword evidence="3" id="KW-0808">Transferase</keyword>
<dbReference type="PROSITE" id="PS00606">
    <property type="entry name" value="KS3_1"/>
    <property type="match status" value="1"/>
</dbReference>
<evidence type="ECO:0000259" key="5">
    <source>
        <dbReference type="PROSITE" id="PS50075"/>
    </source>
</evidence>
<dbReference type="InterPro" id="IPR014031">
    <property type="entry name" value="Ketoacyl_synth_C"/>
</dbReference>
<feature type="compositionally biased region" description="Low complexity" evidence="4">
    <location>
        <begin position="966"/>
        <end position="1008"/>
    </location>
</feature>
<dbReference type="InterPro" id="IPR016036">
    <property type="entry name" value="Malonyl_transacylase_ACP-bd"/>
</dbReference>
<dbReference type="Gene3D" id="3.40.366.10">
    <property type="entry name" value="Malonyl-Coenzyme A Acyl Carrier Protein, domain 2"/>
    <property type="match status" value="1"/>
</dbReference>
<dbReference type="Pfam" id="PF00698">
    <property type="entry name" value="Acyl_transf_1"/>
    <property type="match status" value="1"/>
</dbReference>
<evidence type="ECO:0000256" key="1">
    <source>
        <dbReference type="ARBA" id="ARBA00022450"/>
    </source>
</evidence>
<dbReference type="InterPro" id="IPR016035">
    <property type="entry name" value="Acyl_Trfase/lysoPLipase"/>
</dbReference>
<reference evidence="8" key="1">
    <citation type="journal article" date="2019" name="Int. J. Syst. Evol. Microbiol.">
        <title>The Global Catalogue of Microorganisms (GCM) 10K type strain sequencing project: providing services to taxonomists for standard genome sequencing and annotation.</title>
        <authorList>
            <consortium name="The Broad Institute Genomics Platform"/>
            <consortium name="The Broad Institute Genome Sequencing Center for Infectious Disease"/>
            <person name="Wu L."/>
            <person name="Ma J."/>
        </authorList>
    </citation>
    <scope>NUCLEOTIDE SEQUENCE [LARGE SCALE GENOMIC DNA]</scope>
    <source>
        <strain evidence="8">CGMCC 4.7246</strain>
    </source>
</reference>
<dbReference type="InterPro" id="IPR001227">
    <property type="entry name" value="Ac_transferase_dom_sf"/>
</dbReference>
<proteinExistence type="predicted"/>
<dbReference type="InterPro" id="IPR018201">
    <property type="entry name" value="Ketoacyl_synth_AS"/>
</dbReference>
<dbReference type="EMBL" id="JBHSQO010000067">
    <property type="protein sequence ID" value="MFC6094573.1"/>
    <property type="molecule type" value="Genomic_DNA"/>
</dbReference>
<dbReference type="Pfam" id="PF00109">
    <property type="entry name" value="ketoacyl-synt"/>
    <property type="match status" value="1"/>
</dbReference>
<dbReference type="InterPro" id="IPR014030">
    <property type="entry name" value="Ketoacyl_synth_N"/>
</dbReference>
<feature type="domain" description="Ketosynthase family 3 (KS3)" evidence="6">
    <location>
        <begin position="43"/>
        <end position="453"/>
    </location>
</feature>
<dbReference type="SMART" id="SM00827">
    <property type="entry name" value="PKS_AT"/>
    <property type="match status" value="1"/>
</dbReference>
<evidence type="ECO:0000256" key="4">
    <source>
        <dbReference type="SAM" id="MobiDB-lite"/>
    </source>
</evidence>
<feature type="region of interest" description="Disordered" evidence="4">
    <location>
        <begin position="963"/>
        <end position="1012"/>
    </location>
</feature>
<evidence type="ECO:0000313" key="8">
    <source>
        <dbReference type="Proteomes" id="UP001596220"/>
    </source>
</evidence>
<dbReference type="CDD" id="cd00833">
    <property type="entry name" value="PKS"/>
    <property type="match status" value="1"/>
</dbReference>
<dbReference type="Pfam" id="PF02801">
    <property type="entry name" value="Ketoacyl-synt_C"/>
    <property type="match status" value="1"/>
</dbReference>